<evidence type="ECO:0000313" key="2">
    <source>
        <dbReference type="Proteomes" id="UP001331936"/>
    </source>
</evidence>
<protein>
    <submittedName>
        <fullName evidence="1">Uncharacterized protein</fullName>
    </submittedName>
</protein>
<comment type="caution">
    <text evidence="1">The sequence shown here is derived from an EMBL/GenBank/DDBJ whole genome shotgun (WGS) entry which is preliminary data.</text>
</comment>
<keyword evidence="2" id="KW-1185">Reference proteome</keyword>
<sequence length="46" mass="5051">MGVRAVGIYRAWRDSGYIVGGLVADMMGLHAAVWASPPSPRPRRRL</sequence>
<dbReference type="RefSeq" id="WP_330153100.1">
    <property type="nucleotide sequence ID" value="NZ_JAUZMZ010000095.1"/>
</dbReference>
<organism evidence="1 2">
    <name type="scientific">Rhodococcus chondri</name>
    <dbReference type="NCBI Taxonomy" id="3065941"/>
    <lineage>
        <taxon>Bacteria</taxon>
        <taxon>Bacillati</taxon>
        <taxon>Actinomycetota</taxon>
        <taxon>Actinomycetes</taxon>
        <taxon>Mycobacteriales</taxon>
        <taxon>Nocardiaceae</taxon>
        <taxon>Rhodococcus</taxon>
    </lineage>
</organism>
<gene>
    <name evidence="1" type="ORF">Q8814_16525</name>
</gene>
<proteinExistence type="predicted"/>
<evidence type="ECO:0000313" key="1">
    <source>
        <dbReference type="EMBL" id="MEE2033707.1"/>
    </source>
</evidence>
<dbReference type="Proteomes" id="UP001331936">
    <property type="component" value="Unassembled WGS sequence"/>
</dbReference>
<name>A0ABU7JUK8_9NOCA</name>
<dbReference type="EMBL" id="JAUZMZ010000095">
    <property type="protein sequence ID" value="MEE2033707.1"/>
    <property type="molecule type" value="Genomic_DNA"/>
</dbReference>
<accession>A0ABU7JUK8</accession>
<reference evidence="1 2" key="1">
    <citation type="submission" date="2023-08" db="EMBL/GenBank/DDBJ databases">
        <authorList>
            <person name="Girao M."/>
            <person name="Carvalho M.F."/>
        </authorList>
    </citation>
    <scope>NUCLEOTIDE SEQUENCE [LARGE SCALE GENOMIC DNA]</scope>
    <source>
        <strain evidence="1 2">CC-R104</strain>
    </source>
</reference>